<evidence type="ECO:0000313" key="21">
    <source>
        <dbReference type="EMBL" id="OJD38793.1"/>
    </source>
</evidence>
<keyword evidence="8" id="KW-0106">Calcium</keyword>
<evidence type="ECO:0000256" key="11">
    <source>
        <dbReference type="ARBA" id="ARBA00023065"/>
    </source>
</evidence>
<feature type="region of interest" description="Disordered" evidence="18">
    <location>
        <begin position="1"/>
        <end position="104"/>
    </location>
</feature>
<keyword evidence="13" id="KW-0325">Glycoprotein</keyword>
<feature type="transmembrane region" description="Helical" evidence="19">
    <location>
        <begin position="909"/>
        <end position="934"/>
    </location>
</feature>
<dbReference type="InterPro" id="IPR005821">
    <property type="entry name" value="Ion_trans_dom"/>
</dbReference>
<dbReference type="Proteomes" id="UP000183809">
    <property type="component" value="Unassembled WGS sequence"/>
</dbReference>
<feature type="transmembrane region" description="Helical" evidence="19">
    <location>
        <begin position="1471"/>
        <end position="1493"/>
    </location>
</feature>
<keyword evidence="9" id="KW-0851">Voltage-gated channel</keyword>
<feature type="compositionally biased region" description="Low complexity" evidence="18">
    <location>
        <begin position="229"/>
        <end position="247"/>
    </location>
</feature>
<feature type="transmembrane region" description="Helical" evidence="19">
    <location>
        <begin position="1771"/>
        <end position="1790"/>
    </location>
</feature>
<dbReference type="SUPFAM" id="SSF81324">
    <property type="entry name" value="Voltage-gated potassium channels"/>
    <property type="match status" value="4"/>
</dbReference>
<protein>
    <recommendedName>
        <fullName evidence="17">Calcium-channel protein CCH1</fullName>
    </recommendedName>
</protein>
<feature type="region of interest" description="Disordered" evidence="18">
    <location>
        <begin position="284"/>
        <end position="339"/>
    </location>
</feature>
<keyword evidence="3" id="KW-1003">Cell membrane</keyword>
<feature type="transmembrane region" description="Helical" evidence="19">
    <location>
        <begin position="1297"/>
        <end position="1316"/>
    </location>
</feature>
<dbReference type="Gene3D" id="1.20.120.350">
    <property type="entry name" value="Voltage-gated potassium channels. Chain C"/>
    <property type="match status" value="5"/>
</dbReference>
<keyword evidence="6" id="KW-0107">Calcium channel</keyword>
<evidence type="ECO:0000256" key="19">
    <source>
        <dbReference type="SAM" id="Phobius"/>
    </source>
</evidence>
<evidence type="ECO:0000256" key="14">
    <source>
        <dbReference type="ARBA" id="ARBA00023303"/>
    </source>
</evidence>
<feature type="transmembrane region" description="Helical" evidence="19">
    <location>
        <begin position="853"/>
        <end position="870"/>
    </location>
</feature>
<feature type="region of interest" description="Disordered" evidence="18">
    <location>
        <begin position="117"/>
        <end position="196"/>
    </location>
</feature>
<feature type="transmembrane region" description="Helical" evidence="19">
    <location>
        <begin position="825"/>
        <end position="841"/>
    </location>
</feature>
<dbReference type="FunFam" id="1.20.120.350:FF:000098">
    <property type="entry name" value="Calcium channel subunit Cch1"/>
    <property type="match status" value="1"/>
</dbReference>
<dbReference type="FunFam" id="1.20.120.350:FF:000063">
    <property type="entry name" value="Calcium channel subunit Cch1"/>
    <property type="match status" value="1"/>
</dbReference>
<proteinExistence type="inferred from homology"/>
<keyword evidence="2" id="KW-0813">Transport</keyword>
<feature type="transmembrane region" description="Helical" evidence="19">
    <location>
        <begin position="414"/>
        <end position="436"/>
    </location>
</feature>
<dbReference type="FunFam" id="1.20.120.350:FF:000079">
    <property type="entry name" value="Calcium channel subunit Cch1"/>
    <property type="match status" value="1"/>
</dbReference>
<reference evidence="21 22" key="1">
    <citation type="submission" date="2016-10" db="EMBL/GenBank/DDBJ databases">
        <title>Proteomics and genomics reveal pathogen-plant mechanisms compatible with a hemibiotrophic lifestyle of Diplodia corticola.</title>
        <authorList>
            <person name="Fernandes I."/>
            <person name="De Jonge R."/>
            <person name="Van De Peer Y."/>
            <person name="Devreese B."/>
            <person name="Alves A."/>
            <person name="Esteves A.C."/>
        </authorList>
    </citation>
    <scope>NUCLEOTIDE SEQUENCE [LARGE SCALE GENOMIC DNA]</scope>
    <source>
        <strain evidence="21 22">CBS 112549</strain>
    </source>
</reference>
<gene>
    <name evidence="21" type="ORF">BKCO1_4000128</name>
</gene>
<name>A0A1J9REF4_9PEZI</name>
<feature type="transmembrane region" description="Helical" evidence="19">
    <location>
        <begin position="1358"/>
        <end position="1377"/>
    </location>
</feature>
<dbReference type="Gene3D" id="1.10.287.70">
    <property type="match status" value="4"/>
</dbReference>
<feature type="transmembrane region" description="Helical" evidence="19">
    <location>
        <begin position="784"/>
        <end position="805"/>
    </location>
</feature>
<evidence type="ECO:0000256" key="7">
    <source>
        <dbReference type="ARBA" id="ARBA00022692"/>
    </source>
</evidence>
<dbReference type="InterPro" id="IPR027359">
    <property type="entry name" value="Volt_channel_dom_sf"/>
</dbReference>
<feature type="compositionally biased region" description="Basic and acidic residues" evidence="18">
    <location>
        <begin position="1"/>
        <end position="15"/>
    </location>
</feature>
<comment type="subcellular location">
    <subcellularLocation>
        <location evidence="1">Cell membrane</location>
        <topology evidence="1">Multi-pass membrane protein</topology>
    </subcellularLocation>
</comment>
<dbReference type="OrthoDB" id="416585at2759"/>
<feature type="transmembrane region" description="Helical" evidence="19">
    <location>
        <begin position="554"/>
        <end position="578"/>
    </location>
</feature>
<evidence type="ECO:0000256" key="9">
    <source>
        <dbReference type="ARBA" id="ARBA00022882"/>
    </source>
</evidence>
<feature type="region of interest" description="Disordered" evidence="18">
    <location>
        <begin position="229"/>
        <end position="258"/>
    </location>
</feature>
<dbReference type="Gene3D" id="1.10.238.10">
    <property type="entry name" value="EF-hand"/>
    <property type="match status" value="1"/>
</dbReference>
<feature type="compositionally biased region" description="Polar residues" evidence="18">
    <location>
        <begin position="2059"/>
        <end position="2082"/>
    </location>
</feature>
<evidence type="ECO:0000256" key="18">
    <source>
        <dbReference type="SAM" id="MobiDB-lite"/>
    </source>
</evidence>
<keyword evidence="14" id="KW-0407">Ion channel</keyword>
<organism evidence="21 22">
    <name type="scientific">Diplodia corticola</name>
    <dbReference type="NCBI Taxonomy" id="236234"/>
    <lineage>
        <taxon>Eukaryota</taxon>
        <taxon>Fungi</taxon>
        <taxon>Dikarya</taxon>
        <taxon>Ascomycota</taxon>
        <taxon>Pezizomycotina</taxon>
        <taxon>Dothideomycetes</taxon>
        <taxon>Dothideomycetes incertae sedis</taxon>
        <taxon>Botryosphaeriales</taxon>
        <taxon>Botryosphaeriaceae</taxon>
        <taxon>Diplodia</taxon>
    </lineage>
</organism>
<evidence type="ECO:0000256" key="10">
    <source>
        <dbReference type="ARBA" id="ARBA00022989"/>
    </source>
</evidence>
<feature type="compositionally biased region" description="Low complexity" evidence="18">
    <location>
        <begin position="2092"/>
        <end position="2114"/>
    </location>
</feature>
<feature type="transmembrane region" description="Helical" evidence="19">
    <location>
        <begin position="716"/>
        <end position="742"/>
    </location>
</feature>
<feature type="compositionally biased region" description="Polar residues" evidence="18">
    <location>
        <begin position="79"/>
        <end position="89"/>
    </location>
</feature>
<dbReference type="GO" id="GO:0008331">
    <property type="term" value="F:high voltage-gated calcium channel activity"/>
    <property type="evidence" value="ECO:0007669"/>
    <property type="project" value="TreeGrafter"/>
</dbReference>
<dbReference type="STRING" id="236234.A0A1J9REF4"/>
<evidence type="ECO:0000313" key="22">
    <source>
        <dbReference type="Proteomes" id="UP000183809"/>
    </source>
</evidence>
<dbReference type="RefSeq" id="XP_020134404.1">
    <property type="nucleotide sequence ID" value="XM_020275547.1"/>
</dbReference>
<evidence type="ECO:0000256" key="12">
    <source>
        <dbReference type="ARBA" id="ARBA00023136"/>
    </source>
</evidence>
<dbReference type="InterPro" id="IPR050599">
    <property type="entry name" value="VDCC_alpha-1_subunit"/>
</dbReference>
<evidence type="ECO:0000256" key="13">
    <source>
        <dbReference type="ARBA" id="ARBA00023180"/>
    </source>
</evidence>
<dbReference type="FunFam" id="1.10.287.70:FF:000118">
    <property type="entry name" value="Calcium channel subunit Cch1"/>
    <property type="match status" value="1"/>
</dbReference>
<evidence type="ECO:0000256" key="1">
    <source>
        <dbReference type="ARBA" id="ARBA00004651"/>
    </source>
</evidence>
<keyword evidence="4" id="KW-0597">Phosphoprotein</keyword>
<dbReference type="GO" id="GO:0005509">
    <property type="term" value="F:calcium ion binding"/>
    <property type="evidence" value="ECO:0007669"/>
    <property type="project" value="InterPro"/>
</dbReference>
<dbReference type="EMBL" id="MNUE01000004">
    <property type="protein sequence ID" value="OJD38793.1"/>
    <property type="molecule type" value="Genomic_DNA"/>
</dbReference>
<feature type="compositionally biased region" description="Low complexity" evidence="18">
    <location>
        <begin position="2188"/>
        <end position="2197"/>
    </location>
</feature>
<feature type="transmembrane region" description="Helical" evidence="19">
    <location>
        <begin position="876"/>
        <end position="897"/>
    </location>
</feature>
<dbReference type="Pfam" id="PF00520">
    <property type="entry name" value="Ion_trans"/>
    <property type="match status" value="4"/>
</dbReference>
<feature type="compositionally biased region" description="Low complexity" evidence="18">
    <location>
        <begin position="2152"/>
        <end position="2175"/>
    </location>
</feature>
<feature type="region of interest" description="Disordered" evidence="18">
    <location>
        <begin position="2005"/>
        <end position="2117"/>
    </location>
</feature>
<feature type="transmembrane region" description="Helical" evidence="19">
    <location>
        <begin position="530"/>
        <end position="547"/>
    </location>
</feature>
<feature type="transmembrane region" description="Helical" evidence="19">
    <location>
        <begin position="1218"/>
        <end position="1244"/>
    </location>
</feature>
<comment type="caution">
    <text evidence="21">The sequence shown here is derived from an EMBL/GenBank/DDBJ whole genome shotgun (WGS) entry which is preliminary data.</text>
</comment>
<evidence type="ECO:0000256" key="2">
    <source>
        <dbReference type="ARBA" id="ARBA00022448"/>
    </source>
</evidence>
<feature type="domain" description="EF-hand" evidence="20">
    <location>
        <begin position="1809"/>
        <end position="1844"/>
    </location>
</feature>
<feature type="transmembrane region" description="Helical" evidence="19">
    <location>
        <begin position="1671"/>
        <end position="1696"/>
    </location>
</feature>
<dbReference type="GeneID" id="31015808"/>
<feature type="transmembrane region" description="Helical" evidence="19">
    <location>
        <begin position="1256"/>
        <end position="1277"/>
    </location>
</feature>
<comment type="function">
    <text evidence="15">Voltage-gated, high-affinity calcium channel that functions together with MID1 to mediate calcium entry into cells. Required during conditions of environmental stress.</text>
</comment>
<sequence>MADHHNNQRYPRDESAPQSIPLQDLSRPPDADHADSPHRRTLSDRGRSLLRSRDSRNARYAPLSESSPPPDAIRPSPLHLSTQGLNNSGHGPASSPISPVGDVGAFQNAIGFAGLSFEGDSSRRDQPSIVAPGNPRSPPVWLHPSDGTLYDTRIPEEDNQGYFRDADPDGNTRHLAPTSPGAEPRTPVEQTGRSSFQSVQFLTPERASASPGNARLGDDLGQAEAGLRLSTSTLGRSGSGGRTRSLSPSALESPLRRAGTMMRNISQRVVNISNEPELIERAIRRKSSQKKQGEQQAAEDEWPSADAYGNDGVPPSPRSPRSPLSPGSPLEKLPSPTHRPNFNWRYQANPLKGKSLGVFPPNSAIRTKLCDVLTHPATEPILLLCIVMQTVLLTIDSARSVFTHPRSSHWGTTWIDYFLLALFVIYTIEIIIRVIVSGFIVNPVEYSTINRQIGVRQAMIEKGKKLFAGPQRQPSVKKSEPTLPPEQPVLFRSFTTYQLDVDDPANLRQQQRVRLAHRAFLRHSFNRLDFVAVVSFWISFIIGVFGVEEHNHAYVFRMLSCLRILRLLGLTSGTTVILRSLKRAAPLLVNVGFLISFFWLLFAIIGVQSFKSSLRRTCVWIDPAGKQDDYTTEQYCGGYLLANGTAMPWITANGLEGSSYNKGYLCPWPAQCIEGENQQNGTISYDNIFQSLELVFVIMTSNTFSDIMYNLSDSDYLAACLYFAFGIVIMALWLINLLIAVITSSFQVIRDESKTSAFTAQEVAQGPEEKQEQVEPQRRKPPLLVVYLKTRAFWVLLIVFDLIVQALRSHDMSDHREHFIDRTELVVTAFLLLEIIFRFVADWRNFHRRRRNLLDLFLAIITTIMQFPPIRSKERVYAWMTVFQIMRFYRVVLAVSLTRELIMTVLGNVYGLLNLILFVFLLTFLAALFAAQIFRGELPEEDDGEAIRVTFSTLFNSFLGMYQLLSSENWTDVLFTVQKYQVTYNIAWIGASFLIIWYILSNFIVLNMFIAVIQENFDVSEDEKRLQQVKAFLHQKELGGSTAGNLALSTIFKVTAGRKRDPLDYGTAATEMLLKDAVVRDFLDEPEQPLLAGTDSHGHNGEARHNTTGKIAKVGVMTRLWNHFVRRVWHREPNPFYSRLEFSKAYEDLDPRTMAHEVVSATERRKKAQREYLQKYPSYNVSLFMFKPHSFIRRMCQRIVGPGRGDDRIEGVAPSIPVWYAFSAFIYAAIVAMVLLACITTPVYQKEYFESHGYSVYNWFVYTDLGFAILFTVEALIKVIADGFFWTPNAYFRSSWGFIDGVVLITLWINIATLLLNEGDVSRAVGAFKALRALRLLNVSDSARNTFHHVIVRGGWKVMSAAFVSLSFLIPFAIYGLNLFNGRLYTCNDGDSNIVDLNDCVGEYLGTPFNWEVLSPRQASNPYYDFDNFGNSLFILFQIVSQEGWIDVMYSASAITGVFRQPEDFASEGNAVYFVVFNLLGAVFVLTLFVSVFMRNYTEQTGVAYLTTDQRSWLELRKLLRQISPSKRPSSTKKRETWEEWCYRRAVKKTGRWQRFITFILILHLLLLCLEYYPEPWQWGRTRDYVFLLLTLIYTANITVRIIGLGWTRFRRSSWDVYSLFVVFGTFDTTVLLLTNFDDRGYVQLHKLFLVSITLLLIPRNNQLDQLFKTAAASVGSIANLLATWFVLFLVFAIAFTQAFGLTRFGPEEGGNINFRTVPKALILLFRMSSGEGWNEVMEDFAAIQPPFCTVGDEFYDGDCGSAEWARTLFILWNVLSMYIFVNLFVSLIYESFSYVYQRSSGLSVISREEIRRYKQAWAEFDPHGSGFIPKEKFPRLLGELSGVFEMRIYDGDFTVSRMIEDCSKPLPDHGLPLEGRKQTPEIDLNKLNRRLSELPCEEIRRRRARMNRFFEEMINGADPDRGIHFTSLLITLAHYKVINDNKSLRLEEFLRRKARLQRVEESVQRKIVIGFFDTLFWARRFRRALEAKRAGRMTTVPQFEFTMADDASPAGGPRPESSLPSPSLSPYQAPPSSAGDGGFFDARPQPPPPLDTEGASRSRANSIQKTPIQSRANSIQASPIMSPTRGPAGALHSIPLSPTLSPTHSPHASSHPAPLDPAELNWQLASALNLSRPASPVVGGGGGRLGHDSMSTATAHSSVVGAAAAGPSGVSRSSTLPGGVGSGYRQSGTSAASGEQASGGPGGGHRSRQNSDVSAQDVLEVLDNSIWGESIRKSFTVRRPGGR</sequence>
<evidence type="ECO:0000256" key="5">
    <source>
        <dbReference type="ARBA" id="ARBA00022568"/>
    </source>
</evidence>
<feature type="region of interest" description="Disordered" evidence="18">
    <location>
        <begin position="2134"/>
        <end position="2217"/>
    </location>
</feature>
<keyword evidence="11" id="KW-0406">Ion transport</keyword>
<evidence type="ECO:0000256" key="3">
    <source>
        <dbReference type="ARBA" id="ARBA00022475"/>
    </source>
</evidence>
<dbReference type="PANTHER" id="PTHR45628:SF7">
    <property type="entry name" value="VOLTAGE-DEPENDENT CALCIUM CHANNEL TYPE A SUBUNIT ALPHA-1"/>
    <property type="match status" value="1"/>
</dbReference>
<dbReference type="FunFam" id="1.10.287.70:FF:000093">
    <property type="entry name" value="Calcium channel subunit Cch1"/>
    <property type="match status" value="1"/>
</dbReference>
<comment type="similarity">
    <text evidence="16">Belongs to the calcium channel alpha-1 subunit (TC 1.A.1.11) family.</text>
</comment>
<dbReference type="GO" id="GO:0098703">
    <property type="term" value="P:calcium ion import across plasma membrane"/>
    <property type="evidence" value="ECO:0007669"/>
    <property type="project" value="TreeGrafter"/>
</dbReference>
<feature type="compositionally biased region" description="Basic and acidic residues" evidence="18">
    <location>
        <begin position="27"/>
        <end position="57"/>
    </location>
</feature>
<feature type="transmembrane region" description="Helical" evidence="19">
    <location>
        <begin position="986"/>
        <end position="1010"/>
    </location>
</feature>
<feature type="compositionally biased region" description="Low complexity" evidence="18">
    <location>
        <begin position="321"/>
        <end position="330"/>
    </location>
</feature>
<feature type="transmembrane region" description="Helical" evidence="19">
    <location>
        <begin position="1615"/>
        <end position="1635"/>
    </location>
</feature>
<evidence type="ECO:0000256" key="15">
    <source>
        <dbReference type="ARBA" id="ARBA00057587"/>
    </source>
</evidence>
<keyword evidence="12 19" id="KW-0472">Membrane</keyword>
<feature type="compositionally biased region" description="Low complexity" evidence="18">
    <location>
        <begin position="2014"/>
        <end position="2034"/>
    </location>
</feature>
<keyword evidence="7 19" id="KW-0812">Transmembrane</keyword>
<feature type="transmembrane region" description="Helical" evidence="19">
    <location>
        <begin position="584"/>
        <end position="607"/>
    </location>
</feature>
<evidence type="ECO:0000256" key="17">
    <source>
        <dbReference type="ARBA" id="ARBA00067459"/>
    </source>
</evidence>
<dbReference type="PROSITE" id="PS50222">
    <property type="entry name" value="EF_HAND_2"/>
    <property type="match status" value="1"/>
</dbReference>
<feature type="transmembrane region" description="Helical" evidence="19">
    <location>
        <begin position="1553"/>
        <end position="1573"/>
    </location>
</feature>
<keyword evidence="5" id="KW-0109">Calcium transport</keyword>
<keyword evidence="10 19" id="KW-1133">Transmembrane helix</keyword>
<evidence type="ECO:0000259" key="20">
    <source>
        <dbReference type="PROSITE" id="PS50222"/>
    </source>
</evidence>
<evidence type="ECO:0000256" key="4">
    <source>
        <dbReference type="ARBA" id="ARBA00022553"/>
    </source>
</evidence>
<evidence type="ECO:0000256" key="6">
    <source>
        <dbReference type="ARBA" id="ARBA00022673"/>
    </source>
</evidence>
<dbReference type="GO" id="GO:0005891">
    <property type="term" value="C:voltage-gated calcium channel complex"/>
    <property type="evidence" value="ECO:0007669"/>
    <property type="project" value="TreeGrafter"/>
</dbReference>
<keyword evidence="22" id="KW-1185">Reference proteome</keyword>
<accession>A0A1J9REF4</accession>
<evidence type="ECO:0000256" key="8">
    <source>
        <dbReference type="ARBA" id="ARBA00022837"/>
    </source>
</evidence>
<dbReference type="InterPro" id="IPR002048">
    <property type="entry name" value="EF_hand_dom"/>
</dbReference>
<evidence type="ECO:0000256" key="16">
    <source>
        <dbReference type="ARBA" id="ARBA00061395"/>
    </source>
</evidence>
<dbReference type="PANTHER" id="PTHR45628">
    <property type="entry name" value="VOLTAGE-DEPENDENT CALCIUM CHANNEL TYPE A SUBUNIT ALPHA-1"/>
    <property type="match status" value="1"/>
</dbReference>
<feature type="transmembrane region" description="Helical" evidence="19">
    <location>
        <begin position="1585"/>
        <end position="1603"/>
    </location>
</feature>